<keyword evidence="5 11" id="KW-0032">Aminotransferase</keyword>
<dbReference type="GO" id="GO:0004400">
    <property type="term" value="F:histidinol-phosphate transaminase activity"/>
    <property type="evidence" value="ECO:0007669"/>
    <property type="project" value="UniProtKB-UniRule"/>
</dbReference>
<evidence type="ECO:0000256" key="4">
    <source>
        <dbReference type="ARBA" id="ARBA00011738"/>
    </source>
</evidence>
<dbReference type="RefSeq" id="WP_083515054.1">
    <property type="nucleotide sequence ID" value="NZ_LOED01000009.1"/>
</dbReference>
<evidence type="ECO:0000256" key="8">
    <source>
        <dbReference type="ARBA" id="ARBA00022898"/>
    </source>
</evidence>
<dbReference type="HAMAP" id="MF_01023">
    <property type="entry name" value="HisC_aminotrans_2"/>
    <property type="match status" value="1"/>
</dbReference>
<reference evidence="13 14" key="1">
    <citation type="submission" date="2015-12" db="EMBL/GenBank/DDBJ databases">
        <title>Draft genome sequnece of Fervidicola ferrireducens strain Y170.</title>
        <authorList>
            <person name="Patel B.K."/>
        </authorList>
    </citation>
    <scope>NUCLEOTIDE SEQUENCE [LARGE SCALE GENOMIC DNA]</scope>
    <source>
        <strain evidence="13 14">Y170</strain>
    </source>
</reference>
<comment type="pathway">
    <text evidence="2 11">Amino-acid biosynthesis; L-histidine biosynthesis; L-histidine from 5-phospho-alpha-D-ribose 1-diphosphate: step 7/9.</text>
</comment>
<dbReference type="InterPro" id="IPR015424">
    <property type="entry name" value="PyrdxlP-dep_Trfase"/>
</dbReference>
<dbReference type="UniPathway" id="UPA00031">
    <property type="reaction ID" value="UER00012"/>
</dbReference>
<evidence type="ECO:0000256" key="7">
    <source>
        <dbReference type="ARBA" id="ARBA00022679"/>
    </source>
</evidence>
<comment type="cofactor">
    <cofactor evidence="1 11">
        <name>pyridoxal 5'-phosphate</name>
        <dbReference type="ChEBI" id="CHEBI:597326"/>
    </cofactor>
</comment>
<sequence length="362" mass="41572">MTKYKREDLVNLLPYKPAKVKEAIRLHANESPYDLPEDLKESIFDRVRKESFNYYYDPNCDELREALSGYLGIQPEKIFVGSGADEIIYDIVLAFAGPGREVIIPVPSFPSYETFSVISGAKVVRVPLLLEEDSADCCWKLDVPKIKSQFKKDAPQVMFICYPNNPTGDYFREPDVFELIKDFNGIVAVDEAYFEFGGKTFIKRLSQFPNLVIIRTFSKVFSLAGLRIGYAVADENIIEELYKVKPPYNVNLFSQIAAVEVLKHMDWVEEVKKKIIKAREELKNKLKELPGITVYPSSTNFLLCKFKVPRDLVYQKLLEKGILVRKPEGKEVENMLRFSVGTPEQNEFLAQSLEDILKEHLQ</sequence>
<evidence type="ECO:0000256" key="10">
    <source>
        <dbReference type="ARBA" id="ARBA00047481"/>
    </source>
</evidence>
<evidence type="ECO:0000256" key="1">
    <source>
        <dbReference type="ARBA" id="ARBA00001933"/>
    </source>
</evidence>
<dbReference type="AlphaFoldDB" id="A0A140LAS0"/>
<feature type="modified residue" description="N6-(pyridoxal phosphate)lysine" evidence="11">
    <location>
        <position position="219"/>
    </location>
</feature>
<dbReference type="SUPFAM" id="SSF53383">
    <property type="entry name" value="PLP-dependent transferases"/>
    <property type="match status" value="1"/>
</dbReference>
<dbReference type="Gene3D" id="3.40.640.10">
    <property type="entry name" value="Type I PLP-dependent aspartate aminotransferase-like (Major domain)"/>
    <property type="match status" value="1"/>
</dbReference>
<dbReference type="InParanoid" id="A0A140LAS0"/>
<dbReference type="STRING" id="520764.AN618_10150"/>
<dbReference type="InterPro" id="IPR004839">
    <property type="entry name" value="Aminotransferase_I/II_large"/>
</dbReference>
<comment type="subunit">
    <text evidence="4 11">Homodimer.</text>
</comment>
<evidence type="ECO:0000313" key="14">
    <source>
        <dbReference type="Proteomes" id="UP000070427"/>
    </source>
</evidence>
<dbReference type="Pfam" id="PF00155">
    <property type="entry name" value="Aminotran_1_2"/>
    <property type="match status" value="1"/>
</dbReference>
<gene>
    <name evidence="13" type="primary">hisC2</name>
    <name evidence="11" type="synonym">hisC</name>
    <name evidence="13" type="ORF">AN618_10150</name>
</gene>
<dbReference type="Gene3D" id="3.90.1150.10">
    <property type="entry name" value="Aspartate Aminotransferase, domain 1"/>
    <property type="match status" value="1"/>
</dbReference>
<dbReference type="CDD" id="cd00609">
    <property type="entry name" value="AAT_like"/>
    <property type="match status" value="1"/>
</dbReference>
<evidence type="ECO:0000259" key="12">
    <source>
        <dbReference type="Pfam" id="PF00155"/>
    </source>
</evidence>
<evidence type="ECO:0000256" key="9">
    <source>
        <dbReference type="ARBA" id="ARBA00023102"/>
    </source>
</evidence>
<dbReference type="InterPro" id="IPR005861">
    <property type="entry name" value="HisP_aminotrans"/>
</dbReference>
<keyword evidence="8 11" id="KW-0663">Pyridoxal phosphate</keyword>
<proteinExistence type="inferred from homology"/>
<evidence type="ECO:0000256" key="5">
    <source>
        <dbReference type="ARBA" id="ARBA00022576"/>
    </source>
</evidence>
<keyword evidence="9 11" id="KW-0368">Histidine biosynthesis</keyword>
<dbReference type="InterPro" id="IPR015422">
    <property type="entry name" value="PyrdxlP-dep_Trfase_small"/>
</dbReference>
<name>A0A140LAS0_9FIRM</name>
<dbReference type="GO" id="GO:0030170">
    <property type="term" value="F:pyridoxal phosphate binding"/>
    <property type="evidence" value="ECO:0007669"/>
    <property type="project" value="InterPro"/>
</dbReference>
<evidence type="ECO:0000256" key="6">
    <source>
        <dbReference type="ARBA" id="ARBA00022605"/>
    </source>
</evidence>
<comment type="caution">
    <text evidence="13">The sequence shown here is derived from an EMBL/GenBank/DDBJ whole genome shotgun (WGS) entry which is preliminary data.</text>
</comment>
<dbReference type="PANTHER" id="PTHR43643">
    <property type="entry name" value="HISTIDINOL-PHOSPHATE AMINOTRANSFERASE 2"/>
    <property type="match status" value="1"/>
</dbReference>
<dbReference type="FunCoup" id="A0A140LAS0">
    <property type="interactions" value="352"/>
</dbReference>
<evidence type="ECO:0000313" key="13">
    <source>
        <dbReference type="EMBL" id="KXG77645.1"/>
    </source>
</evidence>
<evidence type="ECO:0000256" key="2">
    <source>
        <dbReference type="ARBA" id="ARBA00005011"/>
    </source>
</evidence>
<dbReference type="Proteomes" id="UP000070427">
    <property type="component" value="Unassembled WGS sequence"/>
</dbReference>
<protein>
    <recommendedName>
        <fullName evidence="11">Histidinol-phosphate aminotransferase</fullName>
        <ecNumber evidence="11">2.6.1.9</ecNumber>
    </recommendedName>
    <alternativeName>
        <fullName evidence="11">Imidazole acetol-phosphate transaminase</fullName>
    </alternativeName>
</protein>
<dbReference type="EMBL" id="LOED01000009">
    <property type="protein sequence ID" value="KXG77645.1"/>
    <property type="molecule type" value="Genomic_DNA"/>
</dbReference>
<dbReference type="PANTHER" id="PTHR43643:SF6">
    <property type="entry name" value="HISTIDINOL-PHOSPHATE AMINOTRANSFERASE"/>
    <property type="match status" value="1"/>
</dbReference>
<keyword evidence="7 11" id="KW-0808">Transferase</keyword>
<organism evidence="13 14">
    <name type="scientific">Fervidicola ferrireducens</name>
    <dbReference type="NCBI Taxonomy" id="520764"/>
    <lineage>
        <taxon>Bacteria</taxon>
        <taxon>Bacillati</taxon>
        <taxon>Bacillota</taxon>
        <taxon>Clostridia</taxon>
        <taxon>Thermosediminibacterales</taxon>
        <taxon>Thermosediminibacteraceae</taxon>
        <taxon>Fervidicola</taxon>
    </lineage>
</organism>
<comment type="catalytic activity">
    <reaction evidence="10 11">
        <text>L-histidinol phosphate + 2-oxoglutarate = 3-(imidazol-4-yl)-2-oxopropyl phosphate + L-glutamate</text>
        <dbReference type="Rhea" id="RHEA:23744"/>
        <dbReference type="ChEBI" id="CHEBI:16810"/>
        <dbReference type="ChEBI" id="CHEBI:29985"/>
        <dbReference type="ChEBI" id="CHEBI:57766"/>
        <dbReference type="ChEBI" id="CHEBI:57980"/>
        <dbReference type="EC" id="2.6.1.9"/>
    </reaction>
</comment>
<comment type="similarity">
    <text evidence="3 11">Belongs to the class-II pyridoxal-phosphate-dependent aminotransferase family. Histidinol-phosphate aminotransferase subfamily.</text>
</comment>
<keyword evidence="14" id="KW-1185">Reference proteome</keyword>
<keyword evidence="6 11" id="KW-0028">Amino-acid biosynthesis</keyword>
<evidence type="ECO:0000256" key="3">
    <source>
        <dbReference type="ARBA" id="ARBA00007970"/>
    </source>
</evidence>
<dbReference type="GO" id="GO:0000105">
    <property type="term" value="P:L-histidine biosynthetic process"/>
    <property type="evidence" value="ECO:0007669"/>
    <property type="project" value="UniProtKB-UniRule"/>
</dbReference>
<dbReference type="OrthoDB" id="9813612at2"/>
<dbReference type="EC" id="2.6.1.9" evidence="11"/>
<accession>A0A140LAS0</accession>
<feature type="domain" description="Aminotransferase class I/classII large" evidence="12">
    <location>
        <begin position="23"/>
        <end position="353"/>
    </location>
</feature>
<dbReference type="InterPro" id="IPR015421">
    <property type="entry name" value="PyrdxlP-dep_Trfase_major"/>
</dbReference>
<dbReference type="NCBIfam" id="TIGR01141">
    <property type="entry name" value="hisC"/>
    <property type="match status" value="1"/>
</dbReference>
<dbReference type="InterPro" id="IPR050106">
    <property type="entry name" value="HistidinolP_aminotransfase"/>
</dbReference>
<evidence type="ECO:0000256" key="11">
    <source>
        <dbReference type="HAMAP-Rule" id="MF_01023"/>
    </source>
</evidence>